<dbReference type="InterPro" id="IPR001676">
    <property type="entry name" value="Picornavirus_capsid"/>
</dbReference>
<evidence type="ECO:0000256" key="14">
    <source>
        <dbReference type="ARBA" id="ARBA00022844"/>
    </source>
</evidence>
<dbReference type="InterPro" id="IPR001205">
    <property type="entry name" value="RNA-dir_pol_C"/>
</dbReference>
<dbReference type="InterPro" id="IPR000605">
    <property type="entry name" value="Helicase_SF3_ssDNA/RNA_vir"/>
</dbReference>
<keyword evidence="8" id="KW-0548">Nucleotidyltransferase</keyword>
<dbReference type="InterPro" id="IPR007094">
    <property type="entry name" value="RNA-dir_pol_PSvirus"/>
</dbReference>
<dbReference type="InterPro" id="IPR009003">
    <property type="entry name" value="Peptidase_S1_PA"/>
</dbReference>
<dbReference type="Gene3D" id="2.60.120.20">
    <property type="match status" value="3"/>
</dbReference>
<evidence type="ECO:0000256" key="11">
    <source>
        <dbReference type="ARBA" id="ARBA00022806"/>
    </source>
</evidence>
<feature type="domain" description="RdRp catalytic" evidence="18">
    <location>
        <begin position="3083"/>
        <end position="3214"/>
    </location>
</feature>
<evidence type="ECO:0000256" key="12">
    <source>
        <dbReference type="ARBA" id="ARBA00022807"/>
    </source>
</evidence>
<dbReference type="Pfam" id="PF12381">
    <property type="entry name" value="Peptidase_C3G"/>
    <property type="match status" value="1"/>
</dbReference>
<feature type="domain" description="Peptidase C3" evidence="20">
    <location>
        <begin position="2568"/>
        <end position="2786"/>
    </location>
</feature>
<dbReference type="InterPro" id="IPR043502">
    <property type="entry name" value="DNA/RNA_pol_sf"/>
</dbReference>
<evidence type="ECO:0000256" key="8">
    <source>
        <dbReference type="ARBA" id="ARBA00022695"/>
    </source>
</evidence>
<dbReference type="Gene3D" id="1.20.960.20">
    <property type="match status" value="1"/>
</dbReference>
<keyword evidence="12" id="KW-0788">Thiol protease</keyword>
<comment type="subcellular location">
    <subcellularLocation>
        <location evidence="1">Virion</location>
    </subcellularLocation>
</comment>
<dbReference type="GO" id="GO:0039694">
    <property type="term" value="P:viral RNA genome replication"/>
    <property type="evidence" value="ECO:0007669"/>
    <property type="project" value="InterPro"/>
</dbReference>
<dbReference type="SUPFAM" id="SSF50494">
    <property type="entry name" value="Trypsin-like serine proteases"/>
    <property type="match status" value="1"/>
</dbReference>
<dbReference type="InterPro" id="IPR024379">
    <property type="entry name" value="Waikavirus_capsid-1"/>
</dbReference>
<feature type="domain" description="SF3 helicase" evidence="19">
    <location>
        <begin position="1726"/>
        <end position="1894"/>
    </location>
</feature>
<keyword evidence="10" id="KW-0378">Hydrolase</keyword>
<evidence type="ECO:0000256" key="1">
    <source>
        <dbReference type="ARBA" id="ARBA00004328"/>
    </source>
</evidence>
<evidence type="ECO:0000256" key="9">
    <source>
        <dbReference type="ARBA" id="ARBA00022741"/>
    </source>
</evidence>
<dbReference type="GO" id="GO:0019028">
    <property type="term" value="C:viral capsid"/>
    <property type="evidence" value="ECO:0007669"/>
    <property type="project" value="UniProtKB-KW"/>
</dbReference>
<accession>A0AA48SFM6</accession>
<evidence type="ECO:0000256" key="15">
    <source>
        <dbReference type="ARBA" id="ARBA00022953"/>
    </source>
</evidence>
<keyword evidence="14" id="KW-0946">Virion</keyword>
<evidence type="ECO:0000256" key="16">
    <source>
        <dbReference type="ARBA" id="ARBA00022989"/>
    </source>
</evidence>
<dbReference type="PROSITE" id="PS51218">
    <property type="entry name" value="SF3_HELICASE_2"/>
    <property type="match status" value="1"/>
</dbReference>
<dbReference type="Pfam" id="PF00073">
    <property type="entry name" value="Rhv"/>
    <property type="match status" value="1"/>
</dbReference>
<evidence type="ECO:0000256" key="7">
    <source>
        <dbReference type="ARBA" id="ARBA00022692"/>
    </source>
</evidence>
<dbReference type="GO" id="GO:0003723">
    <property type="term" value="F:RNA binding"/>
    <property type="evidence" value="ECO:0007669"/>
    <property type="project" value="InterPro"/>
</dbReference>
<dbReference type="GO" id="GO:0003968">
    <property type="term" value="F:RNA-directed RNA polymerase activity"/>
    <property type="evidence" value="ECO:0007669"/>
    <property type="project" value="UniProtKB-KW"/>
</dbReference>
<dbReference type="Pfam" id="PF00910">
    <property type="entry name" value="RNA_helicase"/>
    <property type="match status" value="1"/>
</dbReference>
<dbReference type="EMBL" id="BK063001">
    <property type="protein sequence ID" value="DBA13330.1"/>
    <property type="molecule type" value="Genomic_RNA"/>
</dbReference>
<dbReference type="PROSITE" id="PS51874">
    <property type="entry name" value="PCV_3C_PRO"/>
    <property type="match status" value="1"/>
</dbReference>
<dbReference type="Pfam" id="PF00680">
    <property type="entry name" value="RdRP_1"/>
    <property type="match status" value="1"/>
</dbReference>
<dbReference type="GO" id="GO:0006351">
    <property type="term" value="P:DNA-templated transcription"/>
    <property type="evidence" value="ECO:0007669"/>
    <property type="project" value="InterPro"/>
</dbReference>
<keyword evidence="11" id="KW-0347">Helicase</keyword>
<keyword evidence="6" id="KW-0808">Transferase</keyword>
<evidence type="ECO:0000259" key="18">
    <source>
        <dbReference type="PROSITE" id="PS50507"/>
    </source>
</evidence>
<evidence type="ECO:0000256" key="3">
    <source>
        <dbReference type="ARBA" id="ARBA00022484"/>
    </source>
</evidence>
<organism evidence="21">
    <name type="scientific">Thapsia villosa waikavirus</name>
    <dbReference type="NCBI Taxonomy" id="3027351"/>
    <lineage>
        <taxon>Viruses</taxon>
        <taxon>Riboviria</taxon>
        <taxon>Orthornavirae</taxon>
        <taxon>Pisuviricota</taxon>
        <taxon>Pisoniviricetes</taxon>
        <taxon>Picornavirales</taxon>
        <taxon>Secoviridae</taxon>
        <taxon>Waikavirus</taxon>
        <taxon>Ritunrivirus</taxon>
        <taxon>Waikavirus thapsiae</taxon>
    </lineage>
</organism>
<dbReference type="GO" id="GO:0005198">
    <property type="term" value="F:structural molecule activity"/>
    <property type="evidence" value="ECO:0007669"/>
    <property type="project" value="InterPro"/>
</dbReference>
<dbReference type="SUPFAM" id="SSF88633">
    <property type="entry name" value="Positive stranded ssRNA viruses"/>
    <property type="match status" value="2"/>
</dbReference>
<dbReference type="InterPro" id="IPR044067">
    <property type="entry name" value="PCV_3C_PRO"/>
</dbReference>
<evidence type="ECO:0000259" key="20">
    <source>
        <dbReference type="PROSITE" id="PS51874"/>
    </source>
</evidence>
<dbReference type="Pfam" id="PF12264">
    <property type="entry name" value="Waikav_capsid_1"/>
    <property type="match status" value="1"/>
</dbReference>
<dbReference type="InterPro" id="IPR043128">
    <property type="entry name" value="Rev_trsase/Diguanyl_cyclase"/>
</dbReference>
<keyword evidence="9" id="KW-0547">Nucleotide-binding</keyword>
<dbReference type="GO" id="GO:0006508">
    <property type="term" value="P:proteolysis"/>
    <property type="evidence" value="ECO:0007669"/>
    <property type="project" value="UniProtKB-KW"/>
</dbReference>
<dbReference type="GO" id="GO:0004197">
    <property type="term" value="F:cysteine-type endopeptidase activity"/>
    <property type="evidence" value="ECO:0007669"/>
    <property type="project" value="InterPro"/>
</dbReference>
<evidence type="ECO:0000256" key="13">
    <source>
        <dbReference type="ARBA" id="ARBA00022840"/>
    </source>
</evidence>
<evidence type="ECO:0000256" key="4">
    <source>
        <dbReference type="ARBA" id="ARBA00022561"/>
    </source>
</evidence>
<reference evidence="21" key="1">
    <citation type="journal article" date="2023" name="Virology">
        <title>Broadening the host range and genetic diversity of waikaviruses.</title>
        <authorList>
            <person name="Sidharthan V.K."/>
            <person name="Rajeswari V."/>
            <person name="Baranwal V.K."/>
        </authorList>
    </citation>
    <scope>NUCLEOTIDE SEQUENCE</scope>
    <source>
        <strain evidence="21">Tha vil</strain>
    </source>
</reference>
<dbReference type="InterPro" id="IPR043504">
    <property type="entry name" value="Peptidase_S1_PA_chymotrypsin"/>
</dbReference>
<evidence type="ECO:0000256" key="10">
    <source>
        <dbReference type="ARBA" id="ARBA00022801"/>
    </source>
</evidence>
<keyword evidence="16" id="KW-0472">Membrane</keyword>
<dbReference type="InterPro" id="IPR029053">
    <property type="entry name" value="Viral_coat"/>
</dbReference>
<keyword evidence="5" id="KW-0645">Protease</keyword>
<dbReference type="InterPro" id="IPR033703">
    <property type="entry name" value="Rhv-like"/>
</dbReference>
<evidence type="ECO:0000256" key="6">
    <source>
        <dbReference type="ARBA" id="ARBA00022679"/>
    </source>
</evidence>
<dbReference type="GO" id="GO:0005524">
    <property type="term" value="F:ATP binding"/>
    <property type="evidence" value="ECO:0007669"/>
    <property type="project" value="UniProtKB-KW"/>
</dbReference>
<dbReference type="InterPro" id="IPR024387">
    <property type="entry name" value="Pept_C3G_Picornavir"/>
</dbReference>
<dbReference type="Gene3D" id="2.40.10.10">
    <property type="entry name" value="Trypsin-like serine proteases"/>
    <property type="match status" value="1"/>
</dbReference>
<protein>
    <recommendedName>
        <fullName evidence="2">Genome polyprotein</fullName>
    </recommendedName>
</protein>
<evidence type="ECO:0000256" key="17">
    <source>
        <dbReference type="SAM" id="Coils"/>
    </source>
</evidence>
<dbReference type="InterPro" id="IPR027417">
    <property type="entry name" value="P-loop_NTPase"/>
</dbReference>
<proteinExistence type="predicted"/>
<dbReference type="InterPro" id="IPR014759">
    <property type="entry name" value="Helicase_SF3_ssRNA_vir"/>
</dbReference>
<keyword evidence="7" id="KW-0812">Transmembrane</keyword>
<keyword evidence="17" id="KW-0175">Coiled coil</keyword>
<keyword evidence="13" id="KW-0067">ATP-binding</keyword>
<dbReference type="SUPFAM" id="SSF52540">
    <property type="entry name" value="P-loop containing nucleoside triphosphate hydrolases"/>
    <property type="match status" value="1"/>
</dbReference>
<dbReference type="CDD" id="cd23169">
    <property type="entry name" value="ps-ssRNAv-Picornavirales"/>
    <property type="match status" value="1"/>
</dbReference>
<evidence type="ECO:0000259" key="19">
    <source>
        <dbReference type="PROSITE" id="PS51218"/>
    </source>
</evidence>
<dbReference type="Gene3D" id="3.30.70.270">
    <property type="match status" value="1"/>
</dbReference>
<evidence type="ECO:0000256" key="5">
    <source>
        <dbReference type="ARBA" id="ARBA00022670"/>
    </source>
</evidence>
<dbReference type="CDD" id="cd00205">
    <property type="entry name" value="rhv_like"/>
    <property type="match status" value="2"/>
</dbReference>
<dbReference type="SUPFAM" id="SSF56672">
    <property type="entry name" value="DNA/RNA polymerases"/>
    <property type="match status" value="1"/>
</dbReference>
<feature type="coiled-coil region" evidence="17">
    <location>
        <begin position="537"/>
        <end position="564"/>
    </location>
</feature>
<keyword evidence="4" id="KW-0167">Capsid protein</keyword>
<dbReference type="PROSITE" id="PS50507">
    <property type="entry name" value="RDRP_SSRNA_POS"/>
    <property type="match status" value="1"/>
</dbReference>
<name>A0AA48SFM6_9SECO</name>
<keyword evidence="16" id="KW-1133">Transmembrane helix</keyword>
<evidence type="ECO:0000313" key="21">
    <source>
        <dbReference type="EMBL" id="DBA13330.1"/>
    </source>
</evidence>
<keyword evidence="15" id="KW-0693">Viral RNA replication</keyword>
<evidence type="ECO:0000256" key="2">
    <source>
        <dbReference type="ARBA" id="ARBA00020107"/>
    </source>
</evidence>
<keyword evidence="3" id="KW-0696">RNA-directed RNA polymerase</keyword>
<sequence length="3402" mass="380859">MSNSKFQIVPSKSSLFCGSGIEFGRIVDCKHNCAFSSRSLVGCNFCNFMLRLFNFFKSNKIELNRNSLSRLGNIEFDKLFNIACFLFKIKFTKEDFIDNAESFISGGFGHQYDCSLSIYTGANTQDRCDPDCWSICNNAQHLFECSSSSDQTRGEYFSIPRASRNWHATCKKCGASCCYATPREGVILALFFLQLRVRYTGHIYLVGLQSDCEWSQCSRSFAMLVMSTQGSYISFKNLEIKNTDPEFVSLNSDVFLGSTFDEHIDFGVVCSSRLAKDSNVIANECECAHEFFLTSCSGFQLALTTGMLRTLLMLMPSHGYMNGGARADGDFVVNPTACGLYNVGGFQGVHLRCNLAFTALHELFYNGPFVRGGVAPIDALGFDELHNAEAHAGSSSQETEYEGNEYTEDEVDLDQLLLNFKNSDSNMLDIESQTFGSTTRGLSLRKRVGGLLKGVTNCVSKLHTIWDWPLDKATDILNEVGDWMEKNQEYTSKDVWSCQSCPELSKDVQKAIGEQGKVNELLKVGLNKLATTLDSVTSMNKTNLEEIERKLQSLENKLDEAGRNKSSPDVDLEGFYDNVNRILALYKDLKEKVDSLSSGKKPTRVRPSPGLVGEQMEVPKDLEGNILVDNMDPVKFNKPQAIKQYGRSSMVVSDPILEKVVKHSGLTEIVAEIESAKSIPSSVVESTGKSEEHNIMLSKFHLSSFTWNVSDGENVVLKNFSMPEDIWNGNPSLRNIVSCFQYYNCEGFKFTVSTTSVGMQGGTLMVNWDALSCATQQKIDSVMQLSNLPCAFIHASESTTQVFEIQSPSIQHIMCTSGSEASLGALGTFKISIANVLNAASETSQSVNINVWVEFLRPKISFRTVPHEIVLSQSFNVDNLAGLAHIEAIVAMGKWTTTSSKDLLSLTVHPTACHVSEGLVTQTSLSVLSSLFARWRGSLVYKIVFGASLFVKGKIAVCAIPVAFRNKSMTMAQMLSFPSTICDLTGGQREFTFVVPYISVGLNSLVNRDALYDISSYNADLVVSRLHFKILDPLVMNANASNSISYFVTVAPGRDFSLSQLAGIKAEFVDRNIKQSFGQAQTFSKLVGSGFSDLCSISSIVRKFTLNAADKNAFYFMVAPCFRNMPPCSTTLSWLTQLFVEWSGSLVYTLRAHSHERQNSSYFRVWYDCNGSPRSGEESEFLSDVDPPAGVKVYYWRPSETPEMVFTVPYCARTPKLILPKARMSTTAFDWLRCYNGSIIVDYEGKKDVKVELSIAGGPDFEMYEQTVAPRCGKVSKAFTVLSYEKKLKDITDFPLNNERLGGPVNKAIVTPNKFAPIAAVTDVPRARSGPKEGDRSIDQETGEPIVFVNGEWIFEDEDEVTAQAGNCFDFGASEARAAFRELNRRETCSKVADIVDAGHTLLTDGDMSRKILEATELIVPLLEKAKDLAGNLEEKMITIDTYKSKIMDIVKGLLGNSIPGLLSCAIDNEQYVWATMLTLLGGTSLVWVCKSRKSYIKKLAIFCMIIWSPLIKDSIWKLGAWIRKNASNIFYKVYNRETCRKHSLAGMFEGVKETFGNFSEWFSGNWAESVQGLLSLLGVVASLVVWAKIPDEKQLKGFASKFREAGNKGKNFSNVFGGFSSIKRMSDEWSKKFVSWLMSVSGSSLPKSDSALQQLLSFDIRSWVEETREMALQENRFTGFGSDEHLVKVRHLYDRSVEIQRALLDGVKVDMQLGLIIKECKTKCDELLNDTYSFKGMKQSRIDPIHVCVIGKPGVGKSTISHIMINDLLDHRGEPVVDRIYTRCCADAYWSNYHQEPVILYDDLGAIKSNLKLSDYAEIMGVKTNDPFSVPMAAVEDKGKHCTSRYVFSCTNILHLDDSGDVVTKSAYYRRRNVLVEVDRDMTVERDEENPTRGLLFTVKGGVITGDPNQVIEFDVKRNWDESFLSGIDTTDWVFDKVDYKTFLRFLCVYTDAYMASQEKLMKGIKSFKCNPFENVVEDAEGVVAHGGKVKLTLEEAISIFDNRKLPGKEFSKIFENSSYRAPDSWRTGKPVCFRQLMAGLCDCGKGRSCLFDLNFKHLLELIPSHGNRSGFVLDRLSRIPEETTFIVENSSFCQEENPLAVFIALATYYKWSVPTGMCYYQYFGQKVSPLGGIAKPRAFLEIMYEDGVSDLCVEDAVQWESVEKFFPDIYRRVKCVPIFTDRFLFLTVDPTLPLPKPQASSEWKNVWNFGFSNKVDAYDLLSSHDRDVIKCIVKDIGRLGTFDNPGERVKEAVKQIKLLYGEGPVLYTFMLILAEEHSKQLEADERDSIEKRNFNVFKVPERLLAYEREIENGLSTNAKIALSVGAGIVAAGAIVGLYFGFKALLNMVKSDDTTSAVEAEAEFMGAHESDMFQTSHVRTRNQKPRMVVRTLEPHVSGAHESDMFQTRVVHQHKEKPKIRATPEAGLGVTYSDVDDLRTHIRVQKRKNLRKGVQEAVKQAFGAKGVHSEVLGRITNWQRKVKSRGVHIGSQEKRGALKKIHDTNFANGESQQSHGNLLVGDPEFIKDADTDKLISKLVSLDVVEHRELITEGTQNVTTKQAQVGDYGLVRDVNMVNLLQTHISKMSCTVLKIRGEECRSYGVLRLKGTFVLAPAHYIEDFLESDEFYFICPHKVVKIPFVPSHVSLVSDIQDLIVWNLGNTVPPSIDYTCHIPTNEDWKHFRKTSGVLSLTKYSQSMTLQIVHALDTIELTSADVETPTGAYEIFETTHTVISGLRYRVHCMPGFCGAAILRADTRNVRKVIGMHVAGQKSAGVGYAETLTLEPIMEAIQRIDQYIVSQSTKSLDVPTCEKQSISLPGKGNLGLVGRVDPKYVPNVPTKTTIAKSIIHGLIGEVKTEPSILSKWDKRLGEKRMLWDPVLEAVKKYGVATHPFHPHEIKMVAEHLSSVFLNFNNTLNKREVNNLDVGINGIDLSDYWSQIEMKTSAGYPYVLRKPSGASGKEWLFKRVGEYSSGKPQFEMSDSELIESYTSMENAIKVGEVPSIITMECPKDERRKLKKIYEEPATRTFTILPPEINILFRMYFGDFAAMVMSTRFNHFSQVGINPESMEWSELMNSFLAKGSRGFAGDYAKFDGVGSAEIYHSIVDVVNSWYDDGFENARARHCLISSIIHRDGIANDIILRYSQGMPSGFSMTVIFNSFVNYYYMALAWMDIVSNSVLSPQADLCSFDYFTRIIVYGDDNVVVVSSEFLDIYNLRTVASYLSEYGITYTDDAKNPIHLSEPHVDITSVTFLKRSFVKVDKSGNLWKAPLDKTSIEERCNWIRECEIPVEALMQNVESALFEASIHGEAYFNELKGRIDSALDRVVLPKSTETFRKCNSRWWSNMTGAIYGQTDLSNLVELSKKNQIDLSYKFKDVLVGNKLSLGDALHKAKSAPLVYFSV</sequence>
<dbReference type="GO" id="GO:0003724">
    <property type="term" value="F:RNA helicase activity"/>
    <property type="evidence" value="ECO:0007669"/>
    <property type="project" value="InterPro"/>
</dbReference>